<evidence type="ECO:0000256" key="2">
    <source>
        <dbReference type="PROSITE-ProRule" id="PRU00703"/>
    </source>
</evidence>
<dbReference type="InterPro" id="IPR051257">
    <property type="entry name" value="Diverse_CBS-Domain"/>
</dbReference>
<dbReference type="PIRSF" id="PIRSF036990">
    <property type="entry name" value="UCP036990_CBS_BON"/>
    <property type="match status" value="1"/>
</dbReference>
<keyword evidence="1 2" id="KW-0129">CBS domain</keyword>
<dbReference type="Proteomes" id="UP000265354">
    <property type="component" value="Unassembled WGS sequence"/>
</dbReference>
<sequence length="241" mass="26308">MKTSKVGEVMTPEVVRTCRETPSGDVAGLLARHRISGLPVVDADDKVLGVVSETDLLGRRAAPARRAGGGRLRLPALRRQARVAAAEARAMTAGRLMSTPAITVHPEQPVADAARVMERHHIKRLPVVDEEDRLIGIATRRDLLRVFLRTDEEIRREIVEEVLAGALRLPPHSAVVSVRNGTATLAGRVERRSDIPVAVRLSWRVDGVVGVMSSLTFRVDDTRPPGKDPARGITHPSLPEW</sequence>
<evidence type="ECO:0000313" key="7">
    <source>
        <dbReference type="Proteomes" id="UP000265354"/>
    </source>
</evidence>
<dbReference type="PANTHER" id="PTHR43080">
    <property type="entry name" value="CBS DOMAIN-CONTAINING PROTEIN CBSX3, MITOCHONDRIAL"/>
    <property type="match status" value="1"/>
</dbReference>
<feature type="domain" description="CBS" evidence="5">
    <location>
        <begin position="10"/>
        <end position="66"/>
    </location>
</feature>
<evidence type="ECO:0000256" key="1">
    <source>
        <dbReference type="ARBA" id="ARBA00023122"/>
    </source>
</evidence>
<dbReference type="Pfam" id="PF00571">
    <property type="entry name" value="CBS"/>
    <property type="match status" value="2"/>
</dbReference>
<dbReference type="AlphaFoldDB" id="A0A388T1I9"/>
<dbReference type="SMART" id="SM00116">
    <property type="entry name" value="CBS"/>
    <property type="match status" value="2"/>
</dbReference>
<reference evidence="6 7" key="1">
    <citation type="submission" date="2018-07" db="EMBL/GenBank/DDBJ databases">
        <title>Whole Genome Shotgun Sequence of Streptomyces spongiicola strain 531S.</title>
        <authorList>
            <person name="Dohra H."/>
            <person name="Kodani S."/>
        </authorList>
    </citation>
    <scope>NUCLEOTIDE SEQUENCE [LARGE SCALE GENOMIC DNA]</scope>
    <source>
        <strain evidence="6 7">531S</strain>
    </source>
</reference>
<dbReference type="CDD" id="cd04586">
    <property type="entry name" value="CBS_pair_BON_assoc"/>
    <property type="match status" value="1"/>
</dbReference>
<dbReference type="InterPro" id="IPR046342">
    <property type="entry name" value="CBS_dom_sf"/>
</dbReference>
<dbReference type="PANTHER" id="PTHR43080:SF29">
    <property type="entry name" value="OS02G0818000 PROTEIN"/>
    <property type="match status" value="1"/>
</dbReference>
<protein>
    <submittedName>
        <fullName evidence="6">CBS domain-containing protein</fullName>
    </submittedName>
</protein>
<dbReference type="InterPro" id="IPR017080">
    <property type="entry name" value="UCP036990_CBS_BON"/>
</dbReference>
<dbReference type="InterPro" id="IPR007055">
    <property type="entry name" value="BON_dom"/>
</dbReference>
<evidence type="ECO:0000259" key="4">
    <source>
        <dbReference type="PROSITE" id="PS50914"/>
    </source>
</evidence>
<comment type="caution">
    <text evidence="6">The sequence shown here is derived from an EMBL/GenBank/DDBJ whole genome shotgun (WGS) entry which is preliminary data.</text>
</comment>
<dbReference type="Gene3D" id="3.30.1340.30">
    <property type="match status" value="1"/>
</dbReference>
<dbReference type="EMBL" id="BGZL01000013">
    <property type="protein sequence ID" value="GBQ02798.1"/>
    <property type="molecule type" value="Genomic_DNA"/>
</dbReference>
<dbReference type="Gene3D" id="3.10.580.10">
    <property type="entry name" value="CBS-domain"/>
    <property type="match status" value="1"/>
</dbReference>
<dbReference type="PROSITE" id="PS51371">
    <property type="entry name" value="CBS"/>
    <property type="match status" value="2"/>
</dbReference>
<name>A0A388T1I9_9ACTN</name>
<evidence type="ECO:0000313" key="6">
    <source>
        <dbReference type="EMBL" id="GBQ02798.1"/>
    </source>
</evidence>
<feature type="region of interest" description="Disordered" evidence="3">
    <location>
        <begin position="220"/>
        <end position="241"/>
    </location>
</feature>
<evidence type="ECO:0000256" key="3">
    <source>
        <dbReference type="SAM" id="MobiDB-lite"/>
    </source>
</evidence>
<dbReference type="SUPFAM" id="SSF54631">
    <property type="entry name" value="CBS-domain pair"/>
    <property type="match status" value="1"/>
</dbReference>
<accession>A0A388T1I9</accession>
<feature type="domain" description="BON" evidence="4">
    <location>
        <begin position="151"/>
        <end position="219"/>
    </location>
</feature>
<dbReference type="InterPro" id="IPR000644">
    <property type="entry name" value="CBS_dom"/>
</dbReference>
<dbReference type="RefSeq" id="WP_172607794.1">
    <property type="nucleotide sequence ID" value="NZ_BGZL01000013.1"/>
</dbReference>
<dbReference type="PROSITE" id="PS50914">
    <property type="entry name" value="BON"/>
    <property type="match status" value="1"/>
</dbReference>
<gene>
    <name evidence="6" type="ORF">SSP531S_42620</name>
</gene>
<organism evidence="6 7">
    <name type="scientific">Streptomyces spongiicola</name>
    <dbReference type="NCBI Taxonomy" id="1690221"/>
    <lineage>
        <taxon>Bacteria</taxon>
        <taxon>Bacillati</taxon>
        <taxon>Actinomycetota</taxon>
        <taxon>Actinomycetes</taxon>
        <taxon>Kitasatosporales</taxon>
        <taxon>Streptomycetaceae</taxon>
        <taxon>Streptomyces</taxon>
    </lineage>
</organism>
<feature type="domain" description="CBS" evidence="5">
    <location>
        <begin position="97"/>
        <end position="153"/>
    </location>
</feature>
<evidence type="ECO:0000259" key="5">
    <source>
        <dbReference type="PROSITE" id="PS51371"/>
    </source>
</evidence>
<proteinExistence type="predicted"/>
<dbReference type="Pfam" id="PF04972">
    <property type="entry name" value="BON"/>
    <property type="match status" value="1"/>
</dbReference>
<feature type="compositionally biased region" description="Basic and acidic residues" evidence="3">
    <location>
        <begin position="220"/>
        <end position="230"/>
    </location>
</feature>